<keyword evidence="6" id="KW-0131">Cell cycle</keyword>
<feature type="compositionally biased region" description="Acidic residues" evidence="7">
    <location>
        <begin position="465"/>
        <end position="474"/>
    </location>
</feature>
<reference evidence="9" key="1">
    <citation type="journal article" date="2023" name="Science">
        <title>Genome structures resolve the early diversification of teleost fishes.</title>
        <authorList>
            <person name="Parey E."/>
            <person name="Louis A."/>
            <person name="Montfort J."/>
            <person name="Bouchez O."/>
            <person name="Roques C."/>
            <person name="Iampietro C."/>
            <person name="Lluch J."/>
            <person name="Castinel A."/>
            <person name="Donnadieu C."/>
            <person name="Desvignes T."/>
            <person name="Floi Bucao C."/>
            <person name="Jouanno E."/>
            <person name="Wen M."/>
            <person name="Mejri S."/>
            <person name="Dirks R."/>
            <person name="Jansen H."/>
            <person name="Henkel C."/>
            <person name="Chen W.J."/>
            <person name="Zahm M."/>
            <person name="Cabau C."/>
            <person name="Klopp C."/>
            <person name="Thompson A.W."/>
            <person name="Robinson-Rechavi M."/>
            <person name="Braasch I."/>
            <person name="Lecointre G."/>
            <person name="Bobe J."/>
            <person name="Postlethwait J.H."/>
            <person name="Berthelot C."/>
            <person name="Roest Crollius H."/>
            <person name="Guiguen Y."/>
        </authorList>
    </citation>
    <scope>NUCLEOTIDE SEQUENCE</scope>
    <source>
        <strain evidence="9">Concon-B</strain>
    </source>
</reference>
<organism evidence="9 10">
    <name type="scientific">Conger conger</name>
    <name type="common">Conger eel</name>
    <name type="synonym">Muraena conger</name>
    <dbReference type="NCBI Taxonomy" id="82655"/>
    <lineage>
        <taxon>Eukaryota</taxon>
        <taxon>Metazoa</taxon>
        <taxon>Chordata</taxon>
        <taxon>Craniata</taxon>
        <taxon>Vertebrata</taxon>
        <taxon>Euteleostomi</taxon>
        <taxon>Actinopterygii</taxon>
        <taxon>Neopterygii</taxon>
        <taxon>Teleostei</taxon>
        <taxon>Anguilliformes</taxon>
        <taxon>Congridae</taxon>
        <taxon>Conger</taxon>
    </lineage>
</organism>
<dbReference type="Pfam" id="PF15276">
    <property type="entry name" value="PP1_bind"/>
    <property type="match status" value="1"/>
</dbReference>
<feature type="region of interest" description="Disordered" evidence="7">
    <location>
        <begin position="141"/>
        <end position="225"/>
    </location>
</feature>
<dbReference type="GO" id="GO:0005634">
    <property type="term" value="C:nucleus"/>
    <property type="evidence" value="ECO:0007669"/>
    <property type="project" value="UniProtKB-SubCell"/>
</dbReference>
<dbReference type="PANTHER" id="PTHR21603">
    <property type="entry name" value="ANTIGEN KI-67-LIKE PROTEIN"/>
    <property type="match status" value="1"/>
</dbReference>
<dbReference type="PANTHER" id="PTHR21603:SF16">
    <property type="entry name" value="CELL DIVISION CYCLE-ASSOCIATED PROTEIN 2"/>
    <property type="match status" value="1"/>
</dbReference>
<dbReference type="GO" id="GO:0007088">
    <property type="term" value="P:regulation of mitotic nuclear division"/>
    <property type="evidence" value="ECO:0007669"/>
    <property type="project" value="TreeGrafter"/>
</dbReference>
<evidence type="ECO:0000256" key="4">
    <source>
        <dbReference type="ARBA" id="ARBA00022843"/>
    </source>
</evidence>
<evidence type="ECO:0000313" key="9">
    <source>
        <dbReference type="EMBL" id="KAJ8263446.1"/>
    </source>
</evidence>
<feature type="compositionally biased region" description="Basic and acidic residues" evidence="7">
    <location>
        <begin position="541"/>
        <end position="553"/>
    </location>
</feature>
<keyword evidence="5" id="KW-0539">Nucleus</keyword>
<feature type="compositionally biased region" description="Low complexity" evidence="7">
    <location>
        <begin position="824"/>
        <end position="834"/>
    </location>
</feature>
<keyword evidence="10" id="KW-1185">Reference proteome</keyword>
<feature type="compositionally biased region" description="Basic residues" evidence="7">
    <location>
        <begin position="665"/>
        <end position="681"/>
    </location>
</feature>
<keyword evidence="2" id="KW-1017">Isopeptide bond</keyword>
<feature type="compositionally biased region" description="Polar residues" evidence="7">
    <location>
        <begin position="52"/>
        <end position="61"/>
    </location>
</feature>
<sequence>MASTELNFDLDEEEPKWNPKVCDGSEVASPLAPACNEPLDFTQITPSQLGISTQSFVPSSQGKDKSRLTQLKARRRSTIGARGSPETNALIRYIAQQRQKTPPSTPQMTHAHTPLQASPFFPRGLSSLKQKMASFQNLLEVEESQGSAEEDEADGHTSVGEKENRGPQRGPVPVAPSSKRRRTSPFREIVTETQEATPSVDVLSPLLTPGGPAQVQVTQGCSEEPRYTEMSRCDLDEALCCSPSGFPGLRSSQRNRDDVSFTPSHDSPTEGRRRSWRAEAQSPSLPLSLGPADAGSTDSLPLHPPEAADCEGNSTRRRKKRVHFGVPLSPEFFDKRLPPSTPLQRGGTPGHLSASGGSRLRSLLKTPQRHALPLPQPDFNSPSLSGPPSPPPAGRHGDEAQTVCAEEQEQVPAAVGTADPAEEGAASGSHEDAVVCSPDVASRTCQETSQLEPDLTPDPPLTPSGEEETGEEPMTELAPFPSPAPEPPISTARPARSRGRKRKVEETDAATATRRPSRNAAISASGKMKGSGGKRRWGGKAVDRSLYGKRDYASKNPALSPITESLSCTSRSPTPQRPRARRSTEDCGDSRNPSMPLEQTVHSDLTADVVTAAVMWRRRFCGHRDDPEGGDSAGRPEGEASDCAAEAAPDAAPSAADAALSAGRRGGRGGRGGRGRGRRKVAVSNRNGEGQTAAETELEPPVIPSPPGNRPESDGVEGEVEFCIEDVLQAPSRGGRRSVRRSLRNRSQHDPSASGLAWVQHSPPARRASRTRARARRGSACLPPPWTPPSPHPLSKSPPPSPRPLSTAPAPPRPLSSPPPSPRPLSLRTPNKYL</sequence>
<feature type="region of interest" description="Disordered" evidence="7">
    <location>
        <begin position="52"/>
        <end position="122"/>
    </location>
</feature>
<evidence type="ECO:0000259" key="8">
    <source>
        <dbReference type="Pfam" id="PF15276"/>
    </source>
</evidence>
<feature type="region of interest" description="Disordered" evidence="7">
    <location>
        <begin position="244"/>
        <end position="603"/>
    </location>
</feature>
<feature type="compositionally biased region" description="Polar residues" evidence="7">
    <location>
        <begin position="562"/>
        <end position="574"/>
    </location>
</feature>
<dbReference type="OrthoDB" id="9947694at2759"/>
<feature type="region of interest" description="Disordered" evidence="7">
    <location>
        <begin position="1"/>
        <end position="20"/>
    </location>
</feature>
<feature type="compositionally biased region" description="Basic and acidic residues" evidence="7">
    <location>
        <begin position="267"/>
        <end position="277"/>
    </location>
</feature>
<dbReference type="EMBL" id="JAFJMO010000011">
    <property type="protein sequence ID" value="KAJ8263446.1"/>
    <property type="molecule type" value="Genomic_DNA"/>
</dbReference>
<evidence type="ECO:0000256" key="5">
    <source>
        <dbReference type="ARBA" id="ARBA00023242"/>
    </source>
</evidence>
<name>A0A9Q1D9S6_CONCO</name>
<comment type="subcellular location">
    <subcellularLocation>
        <location evidence="1">Nucleus</location>
    </subcellularLocation>
</comment>
<feature type="region of interest" description="Disordered" evidence="7">
    <location>
        <begin position="622"/>
        <end position="834"/>
    </location>
</feature>
<feature type="compositionally biased region" description="Polar residues" evidence="7">
    <location>
        <begin position="684"/>
        <end position="694"/>
    </location>
</feature>
<evidence type="ECO:0000256" key="2">
    <source>
        <dbReference type="ARBA" id="ARBA00022499"/>
    </source>
</evidence>
<feature type="compositionally biased region" description="Polar residues" evidence="7">
    <location>
        <begin position="96"/>
        <end position="110"/>
    </location>
</feature>
<dbReference type="GO" id="GO:0051983">
    <property type="term" value="P:regulation of chromosome segregation"/>
    <property type="evidence" value="ECO:0007669"/>
    <property type="project" value="TreeGrafter"/>
</dbReference>
<accession>A0A9Q1D9S6</accession>
<evidence type="ECO:0000313" key="10">
    <source>
        <dbReference type="Proteomes" id="UP001152803"/>
    </source>
</evidence>
<keyword evidence="3" id="KW-0597">Phosphoprotein</keyword>
<keyword evidence="4" id="KW-0832">Ubl conjugation</keyword>
<dbReference type="Proteomes" id="UP001152803">
    <property type="component" value="Unassembled WGS sequence"/>
</dbReference>
<feature type="compositionally biased region" description="Low complexity" evidence="7">
    <location>
        <begin position="641"/>
        <end position="663"/>
    </location>
</feature>
<dbReference type="GO" id="GO:0005694">
    <property type="term" value="C:chromosome"/>
    <property type="evidence" value="ECO:0007669"/>
    <property type="project" value="TreeGrafter"/>
</dbReference>
<evidence type="ECO:0000256" key="7">
    <source>
        <dbReference type="SAM" id="MobiDB-lite"/>
    </source>
</evidence>
<proteinExistence type="predicted"/>
<dbReference type="AlphaFoldDB" id="A0A9Q1D9S6"/>
<comment type="caution">
    <text evidence="9">The sequence shown here is derived from an EMBL/GenBank/DDBJ whole genome shotgun (WGS) entry which is preliminary data.</text>
</comment>
<gene>
    <name evidence="9" type="ORF">COCON_G00159030</name>
</gene>
<feature type="compositionally biased region" description="Basic residues" evidence="7">
    <location>
        <begin position="767"/>
        <end position="777"/>
    </location>
</feature>
<evidence type="ECO:0000256" key="6">
    <source>
        <dbReference type="ARBA" id="ARBA00023306"/>
    </source>
</evidence>
<protein>
    <recommendedName>
        <fullName evidence="8">PP1-binding domain-containing protein</fullName>
    </recommendedName>
</protein>
<evidence type="ECO:0000256" key="3">
    <source>
        <dbReference type="ARBA" id="ARBA00022553"/>
    </source>
</evidence>
<feature type="compositionally biased region" description="Pro residues" evidence="7">
    <location>
        <begin position="782"/>
        <end position="823"/>
    </location>
</feature>
<evidence type="ECO:0000256" key="1">
    <source>
        <dbReference type="ARBA" id="ARBA00004123"/>
    </source>
</evidence>
<feature type="compositionally biased region" description="Acidic residues" evidence="7">
    <location>
        <begin position="714"/>
        <end position="724"/>
    </location>
</feature>
<feature type="domain" description="PP1-binding" evidence="8">
    <location>
        <begin position="318"/>
        <end position="380"/>
    </location>
</feature>
<feature type="compositionally biased region" description="Acidic residues" evidence="7">
    <location>
        <begin position="141"/>
        <end position="153"/>
    </location>
</feature>
<feature type="compositionally biased region" description="Low complexity" evidence="7">
    <location>
        <begin position="352"/>
        <end position="364"/>
    </location>
</feature>
<dbReference type="InterPro" id="IPR029334">
    <property type="entry name" value="PP1-bd"/>
</dbReference>
<feature type="compositionally biased region" description="Basic residues" evidence="7">
    <location>
        <begin position="734"/>
        <end position="746"/>
    </location>
</feature>